<keyword evidence="1" id="KW-0863">Zinc-finger</keyword>
<protein>
    <recommendedName>
        <fullName evidence="3">C2H2-type domain-containing protein</fullName>
    </recommendedName>
</protein>
<name>A0A1Q9D949_SYMMI</name>
<dbReference type="SUPFAM" id="SSF56219">
    <property type="entry name" value="DNase I-like"/>
    <property type="match status" value="1"/>
</dbReference>
<evidence type="ECO:0000259" key="3">
    <source>
        <dbReference type="PROSITE" id="PS50157"/>
    </source>
</evidence>
<dbReference type="PROSITE" id="PS50157">
    <property type="entry name" value="ZINC_FINGER_C2H2_2"/>
    <property type="match status" value="1"/>
</dbReference>
<reference evidence="4 5" key="1">
    <citation type="submission" date="2016-02" db="EMBL/GenBank/DDBJ databases">
        <title>Genome analysis of coral dinoflagellate symbionts highlights evolutionary adaptations to a symbiotic lifestyle.</title>
        <authorList>
            <person name="Aranda M."/>
            <person name="Li Y."/>
            <person name="Liew Y.J."/>
            <person name="Baumgarten S."/>
            <person name="Simakov O."/>
            <person name="Wilson M."/>
            <person name="Piel J."/>
            <person name="Ashoor H."/>
            <person name="Bougouffa S."/>
            <person name="Bajic V.B."/>
            <person name="Ryu T."/>
            <person name="Ravasi T."/>
            <person name="Bayer T."/>
            <person name="Micklem G."/>
            <person name="Kim H."/>
            <person name="Bhak J."/>
            <person name="Lajeunesse T.C."/>
            <person name="Voolstra C.R."/>
        </authorList>
    </citation>
    <scope>NUCLEOTIDE SEQUENCE [LARGE SCALE GENOMIC DNA]</scope>
    <source>
        <strain evidence="4 5">CCMP2467</strain>
    </source>
</reference>
<dbReference type="InterPro" id="IPR013087">
    <property type="entry name" value="Znf_C2H2_type"/>
</dbReference>
<proteinExistence type="predicted"/>
<dbReference type="GO" id="GO:0008270">
    <property type="term" value="F:zinc ion binding"/>
    <property type="evidence" value="ECO:0007669"/>
    <property type="project" value="UniProtKB-KW"/>
</dbReference>
<feature type="region of interest" description="Disordered" evidence="2">
    <location>
        <begin position="985"/>
        <end position="1024"/>
    </location>
</feature>
<accession>A0A1Q9D949</accession>
<keyword evidence="5" id="KW-1185">Reference proteome</keyword>
<evidence type="ECO:0000313" key="4">
    <source>
        <dbReference type="EMBL" id="OLP91742.1"/>
    </source>
</evidence>
<dbReference type="PROSITE" id="PS00028">
    <property type="entry name" value="ZINC_FINGER_C2H2_1"/>
    <property type="match status" value="1"/>
</dbReference>
<dbReference type="Gene3D" id="3.60.10.10">
    <property type="entry name" value="Endonuclease/exonuclease/phosphatase"/>
    <property type="match status" value="1"/>
</dbReference>
<evidence type="ECO:0000313" key="5">
    <source>
        <dbReference type="Proteomes" id="UP000186817"/>
    </source>
</evidence>
<gene>
    <name evidence="4" type="ORF">AK812_SmicGene26537</name>
</gene>
<keyword evidence="1" id="KW-0862">Zinc</keyword>
<dbReference type="AlphaFoldDB" id="A0A1Q9D949"/>
<dbReference type="OrthoDB" id="7554032at2759"/>
<dbReference type="InterPro" id="IPR036691">
    <property type="entry name" value="Endo/exonu/phosph_ase_sf"/>
</dbReference>
<keyword evidence="1" id="KW-0479">Metal-binding</keyword>
<evidence type="ECO:0000256" key="2">
    <source>
        <dbReference type="SAM" id="MobiDB-lite"/>
    </source>
</evidence>
<evidence type="ECO:0000256" key="1">
    <source>
        <dbReference type="PROSITE-ProRule" id="PRU00042"/>
    </source>
</evidence>
<dbReference type="Proteomes" id="UP000186817">
    <property type="component" value="Unassembled WGS sequence"/>
</dbReference>
<comment type="caution">
    <text evidence="4">The sequence shown here is derived from an EMBL/GenBank/DDBJ whole genome shotgun (WGS) entry which is preliminary data.</text>
</comment>
<dbReference type="EMBL" id="LSRX01000651">
    <property type="protein sequence ID" value="OLP91742.1"/>
    <property type="molecule type" value="Genomic_DNA"/>
</dbReference>
<sequence length="1043" mass="115810">MPGPTLLEEASRLCDCPAFYLAATLLETLEEHFWGPSSCQEARQCQSVPPANPAVTAGKTANRIDLIAAIPPTAYQRSVEELQRLVPPPSCLHSDPDWLDTDLSHLLTCKAVPDKWKCKFANFVSWHTHAQSALHRLEIFTDGSADGAQTAVPSGAPCAWAFSVWAVTADGRFLVGWAAHAAVPPDTPFSLGEIDDSAITSELLALGWAIIWTLEFGSRYPVPIVFCYDSTAAGHGIFGINFSFSAVSYNVLTMFDPSAAKGRASRNKQVGLMIQGKRDLIKQQLTKQGIWLAGFQETRLPESGQLPDGDFYMLNSAATESGSYGCALWIDLSKPFAFAQGAPCRASKENIVVTSYSPRHIQVQIDTPWIRLTVLVAHGPSVLRHEDQATEFWRQRQADLATRPEGSETILLVDANGRLGSIPTTAVGECAPEQENDAGAIFHCFLLELGCILPSTFPAWHVGQSWTWTAPGSDGVRHRIDYIGVPDTWADFHFSSWVWLAFESLQTRLDHYPVVLEMTFWRNLPGMRYTQAKRIAHRPTRDLETVQRSSFVQHLSAQPPATWEVGPDIHFAKFVDVLHAASDNLTASTPAAPKQPYLSPETLDLVQQRAALRRYLRDEDKERQRRLLLISFAAFLHMFRGSAFTAAAAAATASRWLADIDISVARAVSAIDYLTDCIRRAVRVDRTAYLQGLVQNLSLKEVLQPQRLFTAVRKAFPQAKSARRANLRPLPAIRGEDGNLVVDPAARNERWRAFFAEQEAGVIIPDGSYSAFFCQPDIQTHTSQITPSPSYEIFSGEKNRLTVTLFYTMPGLLRLYLLWLKPERLFLPGSSDLGQVILYLLHLHWHSQPKASWLHHVVLDLKAVAVYSPSAALVLQATCPVRAFIEALQTEPNWWKKQIHHAISGFAKDLCTWHHSKITATTTDEDPEPEPAQPVDLPFQCRWCSKTFALHKHVAVHEARRHGALSPARHYAYAPWSEDGASPPLAQGGCCGHPSQARGTQRHRRQGRVGHGGQEGDPLRHASSIPRHVLQKGLALSVWLSWP</sequence>
<organism evidence="4 5">
    <name type="scientific">Symbiodinium microadriaticum</name>
    <name type="common">Dinoflagellate</name>
    <name type="synonym">Zooxanthella microadriatica</name>
    <dbReference type="NCBI Taxonomy" id="2951"/>
    <lineage>
        <taxon>Eukaryota</taxon>
        <taxon>Sar</taxon>
        <taxon>Alveolata</taxon>
        <taxon>Dinophyceae</taxon>
        <taxon>Suessiales</taxon>
        <taxon>Symbiodiniaceae</taxon>
        <taxon>Symbiodinium</taxon>
    </lineage>
</organism>
<feature type="domain" description="C2H2-type" evidence="3">
    <location>
        <begin position="939"/>
        <end position="967"/>
    </location>
</feature>